<reference evidence="1 2" key="1">
    <citation type="submission" date="2021-11" db="EMBL/GenBank/DDBJ databases">
        <title>Aliifidinibius sp. nov., a new bacterium isolated from saline soil.</title>
        <authorList>
            <person name="Galisteo C."/>
            <person name="De La Haba R."/>
            <person name="Sanchez-Porro C."/>
            <person name="Ventosa A."/>
        </authorList>
    </citation>
    <scope>NUCLEOTIDE SEQUENCE [LARGE SCALE GENOMIC DNA]</scope>
    <source>
        <strain evidence="1 2">KACC 190600</strain>
    </source>
</reference>
<accession>A0ABT3PY83</accession>
<keyword evidence="2" id="KW-1185">Reference proteome</keyword>
<proteinExistence type="predicted"/>
<comment type="caution">
    <text evidence="1">The sequence shown here is derived from an EMBL/GenBank/DDBJ whole genome shotgun (WGS) entry which is preliminary data.</text>
</comment>
<sequence length="507" mass="58620">MYKPKKSGQYYSFNLEKEAGLIIMNVSNHRFRDITKGLIYTTVLFLFFAFDQALGQERQTEVTIKSEQFHINGNPTYEGQKWITSDGEEYPIEGLLMNARLIQGTFDDVNSKTRGQWAYPDTREWDPDRNTQEFVDAMASWQKHGLLGIAVNLQGGCPYGYCGEQRWDNSAFVPDGSLREDYMNRLERILDRADELGMVAILGYFYFGQDENLQDEQAVIHAVENATEWILKKGYRNVIVEINNECNIRYDHPILQCDRVHELIEQAKNIEHNGHSLYVSTSLGGGSVPPPNIVGASDYVLLHGNGVENPERIVEMIREVREMGVYSPMPIVFNEDDQPWRVDEQGWGEEGNNFVASVKNYASWGYFDFRRPQERDEFNEGYQSVPVNWQISSERKRNFFDLLARITDSPGTPRVHINFDQKVGKGNIDIEEEKYSDISIDKVELIINNKVITTVEAPFDFSLDEFGYELPAGEHWVRARITYKNGQRKVIVESPYYKNPWWPYGGW</sequence>
<evidence type="ECO:0000313" key="1">
    <source>
        <dbReference type="EMBL" id="MCW9712741.1"/>
    </source>
</evidence>
<dbReference type="SUPFAM" id="SSF51445">
    <property type="entry name" value="(Trans)glycosidases"/>
    <property type="match status" value="1"/>
</dbReference>
<name>A0ABT3PY83_9BACT</name>
<evidence type="ECO:0008006" key="3">
    <source>
        <dbReference type="Google" id="ProtNLM"/>
    </source>
</evidence>
<evidence type="ECO:0000313" key="2">
    <source>
        <dbReference type="Proteomes" id="UP001207337"/>
    </source>
</evidence>
<gene>
    <name evidence="1" type="ORF">LQ318_07480</name>
</gene>
<dbReference type="Proteomes" id="UP001207337">
    <property type="component" value="Unassembled WGS sequence"/>
</dbReference>
<dbReference type="InterPro" id="IPR017853">
    <property type="entry name" value="GH"/>
</dbReference>
<dbReference type="EMBL" id="JAJNDC010000001">
    <property type="protein sequence ID" value="MCW9712741.1"/>
    <property type="molecule type" value="Genomic_DNA"/>
</dbReference>
<dbReference type="Gene3D" id="3.20.20.80">
    <property type="entry name" value="Glycosidases"/>
    <property type="match status" value="1"/>
</dbReference>
<protein>
    <recommendedName>
        <fullName evidence="3">Cellulase (Glycosyl hydrolase family 5)</fullName>
    </recommendedName>
</protein>
<organism evidence="1 2">
    <name type="scientific">Fodinibius salicampi</name>
    <dbReference type="NCBI Taxonomy" id="1920655"/>
    <lineage>
        <taxon>Bacteria</taxon>
        <taxon>Pseudomonadati</taxon>
        <taxon>Balneolota</taxon>
        <taxon>Balneolia</taxon>
        <taxon>Balneolales</taxon>
        <taxon>Balneolaceae</taxon>
        <taxon>Fodinibius</taxon>
    </lineage>
</organism>
<dbReference type="RefSeq" id="WP_265788922.1">
    <property type="nucleotide sequence ID" value="NZ_BAABRS010000001.1"/>
</dbReference>